<gene>
    <name evidence="16" type="ORF">FOM92_14770</name>
</gene>
<dbReference type="Proteomes" id="UP000320160">
    <property type="component" value="Unassembled WGS sequence"/>
</dbReference>
<evidence type="ECO:0000256" key="13">
    <source>
        <dbReference type="SAM" id="SignalP"/>
    </source>
</evidence>
<comment type="similarity">
    <text evidence="11 12">Belongs to the TonB-dependent receptor family.</text>
</comment>
<dbReference type="AlphaFoldDB" id="A0A553WCD6"/>
<reference evidence="16 17" key="1">
    <citation type="submission" date="2019-07" db="EMBL/GenBank/DDBJ databases">
        <authorList>
            <person name="Park M."/>
        </authorList>
    </citation>
    <scope>NUCLEOTIDE SEQUENCE [LARGE SCALE GENOMIC DNA]</scope>
    <source>
        <strain evidence="16 17">KCTC32445</strain>
    </source>
</reference>
<dbReference type="InterPro" id="IPR036942">
    <property type="entry name" value="Beta-barrel_TonB_sf"/>
</dbReference>
<comment type="caution">
    <text evidence="16">The sequence shown here is derived from an EMBL/GenBank/DDBJ whole genome shotgun (WGS) entry which is preliminary data.</text>
</comment>
<accession>A0A553WCD6</accession>
<keyword evidence="9 11" id="KW-0472">Membrane</keyword>
<feature type="domain" description="TonB-dependent receptor-like beta-barrel" evidence="14">
    <location>
        <begin position="316"/>
        <end position="840"/>
    </location>
</feature>
<keyword evidence="6" id="KW-0408">Iron</keyword>
<dbReference type="OrthoDB" id="9760333at2"/>
<keyword evidence="4" id="KW-0410">Iron transport</keyword>
<evidence type="ECO:0000256" key="8">
    <source>
        <dbReference type="ARBA" id="ARBA00023077"/>
    </source>
</evidence>
<evidence type="ECO:0000256" key="1">
    <source>
        <dbReference type="ARBA" id="ARBA00004571"/>
    </source>
</evidence>
<keyword evidence="10 11" id="KW-0998">Cell outer membrane</keyword>
<evidence type="ECO:0000313" key="17">
    <source>
        <dbReference type="Proteomes" id="UP000320160"/>
    </source>
</evidence>
<dbReference type="InterPro" id="IPR039426">
    <property type="entry name" value="TonB-dep_rcpt-like"/>
</dbReference>
<evidence type="ECO:0000256" key="9">
    <source>
        <dbReference type="ARBA" id="ARBA00023136"/>
    </source>
</evidence>
<keyword evidence="3 11" id="KW-1134">Transmembrane beta strand</keyword>
<keyword evidence="5 11" id="KW-0812">Transmembrane</keyword>
<evidence type="ECO:0000256" key="10">
    <source>
        <dbReference type="ARBA" id="ARBA00023237"/>
    </source>
</evidence>
<organism evidence="16 17">
    <name type="scientific">Sphingorhabdus contaminans</name>
    <dbReference type="NCBI Taxonomy" id="1343899"/>
    <lineage>
        <taxon>Bacteria</taxon>
        <taxon>Pseudomonadati</taxon>
        <taxon>Pseudomonadota</taxon>
        <taxon>Alphaproteobacteria</taxon>
        <taxon>Sphingomonadales</taxon>
        <taxon>Sphingomonadaceae</taxon>
        <taxon>Sphingorhabdus</taxon>
    </lineage>
</organism>
<keyword evidence="7" id="KW-0406">Ion transport</keyword>
<evidence type="ECO:0000259" key="14">
    <source>
        <dbReference type="Pfam" id="PF00593"/>
    </source>
</evidence>
<dbReference type="GO" id="GO:0006826">
    <property type="term" value="P:iron ion transport"/>
    <property type="evidence" value="ECO:0007669"/>
    <property type="project" value="UniProtKB-KW"/>
</dbReference>
<evidence type="ECO:0000313" key="16">
    <source>
        <dbReference type="EMBL" id="TSB02356.1"/>
    </source>
</evidence>
<dbReference type="InterPro" id="IPR012910">
    <property type="entry name" value="Plug_dom"/>
</dbReference>
<evidence type="ECO:0000256" key="6">
    <source>
        <dbReference type="ARBA" id="ARBA00023004"/>
    </source>
</evidence>
<dbReference type="GO" id="GO:0009279">
    <property type="term" value="C:cell outer membrane"/>
    <property type="evidence" value="ECO:0007669"/>
    <property type="project" value="UniProtKB-SubCell"/>
</dbReference>
<keyword evidence="13" id="KW-0732">Signal</keyword>
<sequence>MIGWSAESSSEYGNGVTRRGRVQMKTSFRIAMLASVCSLTLAAPAMAQSGMDTADETSGNDEIIVTATLREASVQDIPLAVTAISPTSLERQGVVDVKQLASISPSFSFQSTQTETSGIAIRVRGVGTPGNNAGLESSVGIFIDGVYQSRPGVALGELVDLERLELLRGPQGTLFGRNTSAGVLSISTKKPSLTDFDGFANVTYGNYDLMNLQAGVGGPISENVGFRLTGSWRKRDGYVESAGGAESHNKDRWILRGQLYFEPSADLSIRLIADYSKIDEKCCDGVIFRETELALNPANIALHGLPNSGVTFSGPSALRNLQTNGGQFFNGAKQWGFSGELKYNLGGAKLTYIGSYRDYESSSTAETDFVGLRIFTQGIGGESSVPGQPPTGDRIKSTTHELRIQGDAFDGKLDWLIGGFFGDEKIVSTATATLGTHFQAAASAFNFGTALGPNPLFAFTALGNGGIPVNAAGANAANQFNQQGKTYSIFTHNVFDLTDKLSLTLGARYVSETKDGSFDQLQGANGACQAVVNGLLSGAYNALPAAVRGGLQSLNCFNTATPVSITAPTGLGGGLASRFLPLPREFSDTFKDDELTYTAQISYKPNTDTLLYGSFSHGFKSGGFNLDPTAAILSNSAAVLTTGAAPQYTDPRFSSEKIDAYEVGFKATLGRINANVALFHMDINGFQQLEFNGLQFRTFNVGKVKSTGVEAELFGKLADYVSLNLSGTYLNTRYPSDCTAGIVASDVPTISRLCGAKLVRSPRFSSVAGLTYDGPLGGSAWGLLANVNLQYSDSFRVQVQPRDTNGTLFPVQENFFKVNARIGFTTPDKRFTVEFWGTNLSNEITRTVTANTPLRGVAGARSYLTFFDEPRTYGLTVRTKF</sequence>
<evidence type="ECO:0000256" key="3">
    <source>
        <dbReference type="ARBA" id="ARBA00022452"/>
    </source>
</evidence>
<evidence type="ECO:0000256" key="7">
    <source>
        <dbReference type="ARBA" id="ARBA00023065"/>
    </source>
</evidence>
<dbReference type="PANTHER" id="PTHR32552">
    <property type="entry name" value="FERRICHROME IRON RECEPTOR-RELATED"/>
    <property type="match status" value="1"/>
</dbReference>
<dbReference type="EMBL" id="VKKU01000002">
    <property type="protein sequence ID" value="TSB02356.1"/>
    <property type="molecule type" value="Genomic_DNA"/>
</dbReference>
<dbReference type="Pfam" id="PF07715">
    <property type="entry name" value="Plug"/>
    <property type="match status" value="1"/>
</dbReference>
<dbReference type="Gene3D" id="2.40.170.20">
    <property type="entry name" value="TonB-dependent receptor, beta-barrel domain"/>
    <property type="match status" value="1"/>
</dbReference>
<feature type="signal peptide" evidence="13">
    <location>
        <begin position="1"/>
        <end position="47"/>
    </location>
</feature>
<evidence type="ECO:0000256" key="2">
    <source>
        <dbReference type="ARBA" id="ARBA00022448"/>
    </source>
</evidence>
<evidence type="ECO:0000256" key="5">
    <source>
        <dbReference type="ARBA" id="ARBA00022692"/>
    </source>
</evidence>
<keyword evidence="8 12" id="KW-0798">TonB box</keyword>
<feature type="chain" id="PRO_5022149636" evidence="13">
    <location>
        <begin position="48"/>
        <end position="881"/>
    </location>
</feature>
<keyword evidence="2 11" id="KW-0813">Transport</keyword>
<name>A0A553WCD6_9SPHN</name>
<dbReference type="InterPro" id="IPR000531">
    <property type="entry name" value="Beta-barrel_TonB"/>
</dbReference>
<dbReference type="SUPFAM" id="SSF56935">
    <property type="entry name" value="Porins"/>
    <property type="match status" value="1"/>
</dbReference>
<evidence type="ECO:0000256" key="11">
    <source>
        <dbReference type="PROSITE-ProRule" id="PRU01360"/>
    </source>
</evidence>
<proteinExistence type="inferred from homology"/>
<feature type="domain" description="TonB-dependent receptor plug" evidence="15">
    <location>
        <begin position="74"/>
        <end position="183"/>
    </location>
</feature>
<dbReference type="InterPro" id="IPR037066">
    <property type="entry name" value="Plug_dom_sf"/>
</dbReference>
<keyword evidence="16" id="KW-0675">Receptor</keyword>
<dbReference type="PANTHER" id="PTHR32552:SF81">
    <property type="entry name" value="TONB-DEPENDENT OUTER MEMBRANE RECEPTOR"/>
    <property type="match status" value="1"/>
</dbReference>
<evidence type="ECO:0000256" key="12">
    <source>
        <dbReference type="RuleBase" id="RU003357"/>
    </source>
</evidence>
<dbReference type="Gene3D" id="2.170.130.10">
    <property type="entry name" value="TonB-dependent receptor, plug domain"/>
    <property type="match status" value="1"/>
</dbReference>
<evidence type="ECO:0000259" key="15">
    <source>
        <dbReference type="Pfam" id="PF07715"/>
    </source>
</evidence>
<keyword evidence="17" id="KW-1185">Reference proteome</keyword>
<comment type="subcellular location">
    <subcellularLocation>
        <location evidence="1 11">Cell outer membrane</location>
        <topology evidence="1 11">Multi-pass membrane protein</topology>
    </subcellularLocation>
</comment>
<dbReference type="PROSITE" id="PS52016">
    <property type="entry name" value="TONB_DEPENDENT_REC_3"/>
    <property type="match status" value="1"/>
</dbReference>
<dbReference type="Pfam" id="PF00593">
    <property type="entry name" value="TonB_dep_Rec_b-barrel"/>
    <property type="match status" value="1"/>
</dbReference>
<evidence type="ECO:0000256" key="4">
    <source>
        <dbReference type="ARBA" id="ARBA00022496"/>
    </source>
</evidence>
<protein>
    <submittedName>
        <fullName evidence="16">TonB-dependent receptor</fullName>
    </submittedName>
</protein>